<dbReference type="EMBL" id="JASBWR010000099">
    <property type="protein sequence ID" value="KAJ9095764.1"/>
    <property type="molecule type" value="Genomic_DNA"/>
</dbReference>
<evidence type="ECO:0000313" key="1">
    <source>
        <dbReference type="EMBL" id="KAJ9095764.1"/>
    </source>
</evidence>
<evidence type="ECO:0000313" key="2">
    <source>
        <dbReference type="Proteomes" id="UP001241377"/>
    </source>
</evidence>
<accession>A0ACC2V9C4</accession>
<name>A0ACC2V9C4_9TREE</name>
<organism evidence="1 2">
    <name type="scientific">Naganishia cerealis</name>
    <dbReference type="NCBI Taxonomy" id="610337"/>
    <lineage>
        <taxon>Eukaryota</taxon>
        <taxon>Fungi</taxon>
        <taxon>Dikarya</taxon>
        <taxon>Basidiomycota</taxon>
        <taxon>Agaricomycotina</taxon>
        <taxon>Tremellomycetes</taxon>
        <taxon>Filobasidiales</taxon>
        <taxon>Filobasidiaceae</taxon>
        <taxon>Naganishia</taxon>
    </lineage>
</organism>
<protein>
    <submittedName>
        <fullName evidence="1">Uncharacterized protein</fullName>
    </submittedName>
</protein>
<gene>
    <name evidence="1" type="ORF">QFC19_007477</name>
</gene>
<dbReference type="Proteomes" id="UP001241377">
    <property type="component" value="Unassembled WGS sequence"/>
</dbReference>
<keyword evidence="2" id="KW-1185">Reference proteome</keyword>
<comment type="caution">
    <text evidence="1">The sequence shown here is derived from an EMBL/GenBank/DDBJ whole genome shotgun (WGS) entry which is preliminary data.</text>
</comment>
<proteinExistence type="predicted"/>
<sequence length="376" mass="41196">MSTPGPHSLIPVFQDLAQLRRWRQHLEALKGLLPSEYREAWERRYAAARERAAEGKEGEASAVTANTGATGLSSLEAPLVVFAPTRETMYPLSTIPDDAFVDEPDEAGETVQTPDPTTTTSTSTSTSATAATAMLQDTRKQRGAFVQVKGWGDVLEGESRRTSEREQGFTQFFQGVATVCTKLFNAVEPDHAYFGQKDIQQALLLKRNLPVHAVLQDSLCNHPRAENLHIIPTTRDATTGLALSSRNAYLTEHERLQYAPTLFAALSQAREVLLRGGTAAEAIRLAREEVERVAEQAAREEGGGVVVRLDHVDVFEPGTFRRLRRSLINPSSSQVEAGKTPAEAGRRKAVVVGAMWVGRTRLIDNLLVGWEAGDEL</sequence>
<reference evidence="1" key="1">
    <citation type="submission" date="2023-04" db="EMBL/GenBank/DDBJ databases">
        <title>Draft Genome sequencing of Naganishia species isolated from polar environments using Oxford Nanopore Technology.</title>
        <authorList>
            <person name="Leo P."/>
            <person name="Venkateswaran K."/>
        </authorList>
    </citation>
    <scope>NUCLEOTIDE SEQUENCE</scope>
    <source>
        <strain evidence="1">MNA-CCFEE 5261</strain>
    </source>
</reference>